<reference evidence="2 3" key="1">
    <citation type="submission" date="2021-07" db="EMBL/GenBank/DDBJ databases">
        <authorList>
            <consortium name="Genoscope - CEA"/>
            <person name="William W."/>
        </authorList>
    </citation>
    <scope>NUCLEOTIDE SEQUENCE [LARGE SCALE GENOMIC DNA]</scope>
</reference>
<accession>A0A8D9D7Q4</accession>
<dbReference type="EMBL" id="LS974622">
    <property type="protein sequence ID" value="CAG7870806.1"/>
    <property type="molecule type" value="Genomic_DNA"/>
</dbReference>
<protein>
    <submittedName>
        <fullName evidence="2">Uncharacterized protein</fullName>
    </submittedName>
</protein>
<dbReference type="AlphaFoldDB" id="A0A8D9D7Q4"/>
<dbReference type="Proteomes" id="UP000694005">
    <property type="component" value="Chromosome A06"/>
</dbReference>
<dbReference type="Gramene" id="A06p30460.2_BraZ1">
    <property type="protein sequence ID" value="A06p30460.2_BraZ1.CDS"/>
    <property type="gene ID" value="A06g30460.2_BraZ1"/>
</dbReference>
<feature type="compositionally biased region" description="Basic and acidic residues" evidence="1">
    <location>
        <begin position="134"/>
        <end position="150"/>
    </location>
</feature>
<feature type="compositionally biased region" description="Basic and acidic residues" evidence="1">
    <location>
        <begin position="91"/>
        <end position="100"/>
    </location>
</feature>
<dbReference type="PANTHER" id="PTHR33220:SF5">
    <property type="entry name" value="RRNA INTRON-ENCODED HOMING ENDONUCLEASE"/>
    <property type="match status" value="1"/>
</dbReference>
<proteinExistence type="predicted"/>
<dbReference type="PANTHER" id="PTHR33220">
    <property type="entry name" value="BNAA09G04420D PROTEIN"/>
    <property type="match status" value="1"/>
</dbReference>
<sequence length="257" mass="28952">MKNVAKCDTWCELQNPVNNRVFECKLRPKPSGRGHVCLGRPSVRFAWSLCSDLARAKVRSLCSDRALPKRRYDTSPCTLVEPSNAISQRPPRGERPDGRRERKRRGSRLGRGSGSRKDTRRHGKHGQRNLPRHSQADEDRTRRSNSDAKTTHGFFRRSIDDSWIDPAAGHGQGDHKNRRVRRNGARGLMKGRSFGNLQNSGMQLSSTDAAFLTSLTFLSAQLLVNLEPTKGVSRLRQQDGDHGKLGETRLIALMHEL</sequence>
<evidence type="ECO:0000313" key="3">
    <source>
        <dbReference type="Proteomes" id="UP000694005"/>
    </source>
</evidence>
<evidence type="ECO:0000313" key="2">
    <source>
        <dbReference type="EMBL" id="CAG7870806.1"/>
    </source>
</evidence>
<gene>
    <name evidence="2" type="ORF">BRAPAZ1V2_A06P30460.2</name>
</gene>
<evidence type="ECO:0000256" key="1">
    <source>
        <dbReference type="SAM" id="MobiDB-lite"/>
    </source>
</evidence>
<organism evidence="2 3">
    <name type="scientific">Brassica campestris</name>
    <name type="common">Field mustard</name>
    <dbReference type="NCBI Taxonomy" id="3711"/>
    <lineage>
        <taxon>Eukaryota</taxon>
        <taxon>Viridiplantae</taxon>
        <taxon>Streptophyta</taxon>
        <taxon>Embryophyta</taxon>
        <taxon>Tracheophyta</taxon>
        <taxon>Spermatophyta</taxon>
        <taxon>Magnoliopsida</taxon>
        <taxon>eudicotyledons</taxon>
        <taxon>Gunneridae</taxon>
        <taxon>Pentapetalae</taxon>
        <taxon>rosids</taxon>
        <taxon>malvids</taxon>
        <taxon>Brassicales</taxon>
        <taxon>Brassicaceae</taxon>
        <taxon>Brassiceae</taxon>
        <taxon>Brassica</taxon>
    </lineage>
</organism>
<name>A0A8D9D7Q4_BRACM</name>
<feature type="compositionally biased region" description="Basic residues" evidence="1">
    <location>
        <begin position="118"/>
        <end position="131"/>
    </location>
</feature>
<feature type="region of interest" description="Disordered" evidence="1">
    <location>
        <begin position="74"/>
        <end position="152"/>
    </location>
</feature>